<sequence>MAFLVLVIGGGIAIGIMTAPGEWYAALSKPWFTPPNWVFGPAWTVLYVLIALAGWRSYAADARSTQSKLWWTQLALNFAWSPVFFALQQPGLALAVIVALLTVITLFIRVSWSSDRPSALAMFPYLAWVAFASLLNLSIVFLN</sequence>
<evidence type="ECO:0000256" key="1">
    <source>
        <dbReference type="ARBA" id="ARBA00004141"/>
    </source>
</evidence>
<keyword evidence="8" id="KW-1185">Reference proteome</keyword>
<dbReference type="CDD" id="cd15904">
    <property type="entry name" value="TSPO_MBR"/>
    <property type="match status" value="1"/>
</dbReference>
<dbReference type="PIRSF" id="PIRSF005859">
    <property type="entry name" value="PBR"/>
    <property type="match status" value="1"/>
</dbReference>
<dbReference type="AlphaFoldDB" id="A0A1Y5SNS7"/>
<evidence type="ECO:0000256" key="3">
    <source>
        <dbReference type="ARBA" id="ARBA00022692"/>
    </source>
</evidence>
<feature type="transmembrane region" description="Helical" evidence="6">
    <location>
        <begin position="37"/>
        <end position="57"/>
    </location>
</feature>
<dbReference type="FunFam" id="1.20.1260.100:FF:000001">
    <property type="entry name" value="translocator protein 2"/>
    <property type="match status" value="1"/>
</dbReference>
<evidence type="ECO:0000256" key="5">
    <source>
        <dbReference type="ARBA" id="ARBA00023136"/>
    </source>
</evidence>
<dbReference type="Pfam" id="PF03073">
    <property type="entry name" value="TspO_MBR"/>
    <property type="match status" value="1"/>
</dbReference>
<keyword evidence="5 6" id="KW-0472">Membrane</keyword>
<evidence type="ECO:0000313" key="8">
    <source>
        <dbReference type="Proteomes" id="UP000193077"/>
    </source>
</evidence>
<comment type="subcellular location">
    <subcellularLocation>
        <location evidence="1">Membrane</location>
        <topology evidence="1">Multi-pass membrane protein</topology>
    </subcellularLocation>
</comment>
<dbReference type="EMBL" id="FWFO01000001">
    <property type="protein sequence ID" value="SLN44949.1"/>
    <property type="molecule type" value="Genomic_DNA"/>
</dbReference>
<evidence type="ECO:0000256" key="4">
    <source>
        <dbReference type="ARBA" id="ARBA00022989"/>
    </source>
</evidence>
<dbReference type="InterPro" id="IPR004307">
    <property type="entry name" value="TspO_MBR"/>
</dbReference>
<organism evidence="7 8">
    <name type="scientific">Falsiruegeria litorea R37</name>
    <dbReference type="NCBI Taxonomy" id="1200284"/>
    <lineage>
        <taxon>Bacteria</taxon>
        <taxon>Pseudomonadati</taxon>
        <taxon>Pseudomonadota</taxon>
        <taxon>Alphaproteobacteria</taxon>
        <taxon>Rhodobacterales</taxon>
        <taxon>Roseobacteraceae</taxon>
        <taxon>Falsiruegeria</taxon>
    </lineage>
</organism>
<evidence type="ECO:0000256" key="2">
    <source>
        <dbReference type="ARBA" id="ARBA00007524"/>
    </source>
</evidence>
<protein>
    <submittedName>
        <fullName evidence="7">TspO/MBR family protein</fullName>
    </submittedName>
</protein>
<dbReference type="GO" id="GO:0033013">
    <property type="term" value="P:tetrapyrrole metabolic process"/>
    <property type="evidence" value="ECO:0007669"/>
    <property type="project" value="UniProtKB-ARBA"/>
</dbReference>
<evidence type="ECO:0000256" key="6">
    <source>
        <dbReference type="SAM" id="Phobius"/>
    </source>
</evidence>
<dbReference type="PANTHER" id="PTHR10057:SF0">
    <property type="entry name" value="TRANSLOCATOR PROTEIN"/>
    <property type="match status" value="1"/>
</dbReference>
<feature type="transmembrane region" description="Helical" evidence="6">
    <location>
        <begin position="93"/>
        <end position="112"/>
    </location>
</feature>
<keyword evidence="4 6" id="KW-1133">Transmembrane helix</keyword>
<evidence type="ECO:0000313" key="7">
    <source>
        <dbReference type="EMBL" id="SLN44949.1"/>
    </source>
</evidence>
<reference evidence="7 8" key="1">
    <citation type="submission" date="2017-03" db="EMBL/GenBank/DDBJ databases">
        <authorList>
            <person name="Afonso C.L."/>
            <person name="Miller P.J."/>
            <person name="Scott M.A."/>
            <person name="Spackman E."/>
            <person name="Goraichik I."/>
            <person name="Dimitrov K.M."/>
            <person name="Suarez D.L."/>
            <person name="Swayne D.E."/>
        </authorList>
    </citation>
    <scope>NUCLEOTIDE SEQUENCE [LARGE SCALE GENOMIC DNA]</scope>
    <source>
        <strain evidence="7 8">CECT 7639</strain>
    </source>
</reference>
<dbReference type="PANTHER" id="PTHR10057">
    <property type="entry name" value="PERIPHERAL-TYPE BENZODIAZEPINE RECEPTOR"/>
    <property type="match status" value="1"/>
</dbReference>
<dbReference type="InterPro" id="IPR038330">
    <property type="entry name" value="TspO/MBR-related_sf"/>
</dbReference>
<feature type="transmembrane region" description="Helical" evidence="6">
    <location>
        <begin position="119"/>
        <end position="142"/>
    </location>
</feature>
<accession>A0A1Y5SNS7</accession>
<keyword evidence="3 6" id="KW-0812">Transmembrane</keyword>
<comment type="similarity">
    <text evidence="2">Belongs to the TspO/BZRP family.</text>
</comment>
<dbReference type="Proteomes" id="UP000193077">
    <property type="component" value="Unassembled WGS sequence"/>
</dbReference>
<dbReference type="Gene3D" id="1.20.1260.100">
    <property type="entry name" value="TspO/MBR protein"/>
    <property type="match status" value="1"/>
</dbReference>
<proteinExistence type="inferred from homology"/>
<name>A0A1Y5SNS7_9RHOB</name>
<gene>
    <name evidence="7" type="ORF">TRL7639_02415</name>
</gene>
<dbReference type="GO" id="GO:0016020">
    <property type="term" value="C:membrane"/>
    <property type="evidence" value="ECO:0007669"/>
    <property type="project" value="UniProtKB-SubCell"/>
</dbReference>